<dbReference type="RefSeq" id="WP_229677223.1">
    <property type="nucleotide sequence ID" value="NZ_BMKX01000013.1"/>
</dbReference>
<accession>A0ABQ2DXY5</accession>
<gene>
    <name evidence="3" type="ORF">GCM10007173_35330</name>
</gene>
<evidence type="ECO:0000256" key="1">
    <source>
        <dbReference type="SAM" id="Phobius"/>
    </source>
</evidence>
<keyword evidence="4" id="KW-1185">Reference proteome</keyword>
<dbReference type="Pfam" id="PF13828">
    <property type="entry name" value="DUF4190"/>
    <property type="match status" value="1"/>
</dbReference>
<name>A0ABQ2DXY5_9MICC</name>
<evidence type="ECO:0000259" key="2">
    <source>
        <dbReference type="Pfam" id="PF13828"/>
    </source>
</evidence>
<protein>
    <recommendedName>
        <fullName evidence="2">DUF4190 domain-containing protein</fullName>
    </recommendedName>
</protein>
<feature type="domain" description="DUF4190" evidence="2">
    <location>
        <begin position="75"/>
        <end position="128"/>
    </location>
</feature>
<keyword evidence="1" id="KW-0812">Transmembrane</keyword>
<keyword evidence="1" id="KW-1133">Transmembrane helix</keyword>
<organism evidence="3 4">
    <name type="scientific">Glutamicibacter ardleyensis</name>
    <dbReference type="NCBI Taxonomy" id="225894"/>
    <lineage>
        <taxon>Bacteria</taxon>
        <taxon>Bacillati</taxon>
        <taxon>Actinomycetota</taxon>
        <taxon>Actinomycetes</taxon>
        <taxon>Micrococcales</taxon>
        <taxon>Micrococcaceae</taxon>
        <taxon>Glutamicibacter</taxon>
    </lineage>
</organism>
<comment type="caution">
    <text evidence="3">The sequence shown here is derived from an EMBL/GenBank/DDBJ whole genome shotgun (WGS) entry which is preliminary data.</text>
</comment>
<reference evidence="4" key="1">
    <citation type="journal article" date="2019" name="Int. J. Syst. Evol. Microbiol.">
        <title>The Global Catalogue of Microorganisms (GCM) 10K type strain sequencing project: providing services to taxonomists for standard genome sequencing and annotation.</title>
        <authorList>
            <consortium name="The Broad Institute Genomics Platform"/>
            <consortium name="The Broad Institute Genome Sequencing Center for Infectious Disease"/>
            <person name="Wu L."/>
            <person name="Ma J."/>
        </authorList>
    </citation>
    <scope>NUCLEOTIDE SEQUENCE [LARGE SCALE GENOMIC DNA]</scope>
    <source>
        <strain evidence="4">CGMCC 1.3685</strain>
    </source>
</reference>
<dbReference type="Proteomes" id="UP000606115">
    <property type="component" value="Unassembled WGS sequence"/>
</dbReference>
<feature type="transmembrane region" description="Helical" evidence="1">
    <location>
        <begin position="7"/>
        <end position="27"/>
    </location>
</feature>
<evidence type="ECO:0000313" key="4">
    <source>
        <dbReference type="Proteomes" id="UP000606115"/>
    </source>
</evidence>
<feature type="transmembrane region" description="Helical" evidence="1">
    <location>
        <begin position="73"/>
        <end position="97"/>
    </location>
</feature>
<keyword evidence="1" id="KW-0472">Membrane</keyword>
<proteinExistence type="predicted"/>
<evidence type="ECO:0000313" key="3">
    <source>
        <dbReference type="EMBL" id="GGJ73258.1"/>
    </source>
</evidence>
<sequence length="137" mass="14461">MGGLQGWHLLLLLFIAAIVIVVIVVAVTSSTKASQRNSRQVGPHGEPLLGAQVGYNMEGQPIYQQSSPPSTNVFAILALILGLVTGFFGIIFGHIALSQIKKTGQPGRGMALAGLIIGYVWLAFWVVLILGSLATHS</sequence>
<dbReference type="InterPro" id="IPR025241">
    <property type="entry name" value="DUF4190"/>
</dbReference>
<feature type="transmembrane region" description="Helical" evidence="1">
    <location>
        <begin position="109"/>
        <end position="134"/>
    </location>
</feature>
<dbReference type="GeneID" id="303306115"/>
<dbReference type="EMBL" id="BMKX01000013">
    <property type="protein sequence ID" value="GGJ73258.1"/>
    <property type="molecule type" value="Genomic_DNA"/>
</dbReference>